<feature type="compositionally biased region" description="Basic and acidic residues" evidence="3">
    <location>
        <begin position="1"/>
        <end position="26"/>
    </location>
</feature>
<dbReference type="Gene3D" id="1.10.238.100">
    <property type="entry name" value="YAP1 redox domain. Chain B"/>
    <property type="match status" value="1"/>
</dbReference>
<comment type="caution">
    <text evidence="5">The sequence shown here is derived from an EMBL/GenBank/DDBJ whole genome shotgun (WGS) entry which is preliminary data.</text>
</comment>
<proteinExistence type="predicted"/>
<feature type="domain" description="BZIP" evidence="4">
    <location>
        <begin position="15"/>
        <end position="78"/>
    </location>
</feature>
<dbReference type="CDD" id="cd14688">
    <property type="entry name" value="bZIP_YAP"/>
    <property type="match status" value="1"/>
</dbReference>
<feature type="region of interest" description="Disordered" evidence="3">
    <location>
        <begin position="125"/>
        <end position="180"/>
    </location>
</feature>
<dbReference type="GO" id="GO:0001228">
    <property type="term" value="F:DNA-binding transcription activator activity, RNA polymerase II-specific"/>
    <property type="evidence" value="ECO:0007669"/>
    <property type="project" value="TreeGrafter"/>
</dbReference>
<feature type="region of interest" description="Disordered" evidence="3">
    <location>
        <begin position="1"/>
        <end position="37"/>
    </location>
</feature>
<dbReference type="InterPro" id="IPR046347">
    <property type="entry name" value="bZIP_sf"/>
</dbReference>
<evidence type="ECO:0000313" key="6">
    <source>
        <dbReference type="Proteomes" id="UP000800093"/>
    </source>
</evidence>
<protein>
    <recommendedName>
        <fullName evidence="4">BZIP domain-containing protein</fullName>
    </recommendedName>
</protein>
<dbReference type="Proteomes" id="UP000800093">
    <property type="component" value="Unassembled WGS sequence"/>
</dbReference>
<sequence length="346" mass="38760">MADSNKESASDSRDNAQYLKRREQVRRAQRTHRERKEQYIKSLENEVLQLRTNEAKIVQETKNLYTEISRLKKILDHHGISYEASQNYSLPSHPSDISNPQSLVSVRPNPHNRQQLHIHDLGKGAGNQFYLSESDGSPPVPESSKSLRRKLSFFRSRGRSSPPSPFESQASGQTPSAGDISAISASASNLNLRDMDQTNLGMEFVLTLEAPCLHHTQGDPHQPSAPTGHILTASAPLLFQSPSQPVDTNSPSSTAWDTSHLGLEKLLSLSSNFELTDELTPVQAWHQLRSHPDFDSIEISQLRKLTEEMLKNIKCYGFGAVIDTEIFARLARSLFPRGGFDYEFVD</sequence>
<feature type="compositionally biased region" description="Basic residues" evidence="3">
    <location>
        <begin position="146"/>
        <end position="158"/>
    </location>
</feature>
<accession>A0A9P4K816</accession>
<feature type="compositionally biased region" description="Polar residues" evidence="3">
    <location>
        <begin position="86"/>
        <end position="104"/>
    </location>
</feature>
<name>A0A9P4K816_9PLEO</name>
<gene>
    <name evidence="5" type="ORF">CC78DRAFT_274092</name>
</gene>
<evidence type="ECO:0000313" key="5">
    <source>
        <dbReference type="EMBL" id="KAF2263390.1"/>
    </source>
</evidence>
<dbReference type="InterPro" id="IPR004827">
    <property type="entry name" value="bZIP"/>
</dbReference>
<dbReference type="PANTHER" id="PTHR40621:SF6">
    <property type="entry name" value="AP-1-LIKE TRANSCRIPTION FACTOR YAP1-RELATED"/>
    <property type="match status" value="1"/>
</dbReference>
<keyword evidence="6" id="KW-1185">Reference proteome</keyword>
<evidence type="ECO:0000259" key="4">
    <source>
        <dbReference type="PROSITE" id="PS50217"/>
    </source>
</evidence>
<dbReference type="PANTHER" id="PTHR40621">
    <property type="entry name" value="TRANSCRIPTION FACTOR KAPC-RELATED"/>
    <property type="match status" value="1"/>
</dbReference>
<dbReference type="AlphaFoldDB" id="A0A9P4K816"/>
<dbReference type="Gene3D" id="1.20.5.170">
    <property type="match status" value="1"/>
</dbReference>
<evidence type="ECO:0000256" key="2">
    <source>
        <dbReference type="ARBA" id="ARBA00023242"/>
    </source>
</evidence>
<organism evidence="5 6">
    <name type="scientific">Lojkania enalia</name>
    <dbReference type="NCBI Taxonomy" id="147567"/>
    <lineage>
        <taxon>Eukaryota</taxon>
        <taxon>Fungi</taxon>
        <taxon>Dikarya</taxon>
        <taxon>Ascomycota</taxon>
        <taxon>Pezizomycotina</taxon>
        <taxon>Dothideomycetes</taxon>
        <taxon>Pleosporomycetidae</taxon>
        <taxon>Pleosporales</taxon>
        <taxon>Pleosporales incertae sedis</taxon>
        <taxon>Lojkania</taxon>
    </lineage>
</organism>
<keyword evidence="2" id="KW-0539">Nucleus</keyword>
<feature type="region of interest" description="Disordered" evidence="3">
    <location>
        <begin position="86"/>
        <end position="108"/>
    </location>
</feature>
<dbReference type="GO" id="GO:0000976">
    <property type="term" value="F:transcription cis-regulatory region binding"/>
    <property type="evidence" value="ECO:0007669"/>
    <property type="project" value="InterPro"/>
</dbReference>
<dbReference type="EMBL" id="ML986626">
    <property type="protein sequence ID" value="KAF2263390.1"/>
    <property type="molecule type" value="Genomic_DNA"/>
</dbReference>
<dbReference type="PROSITE" id="PS50217">
    <property type="entry name" value="BZIP"/>
    <property type="match status" value="1"/>
</dbReference>
<evidence type="ECO:0000256" key="3">
    <source>
        <dbReference type="SAM" id="MobiDB-lite"/>
    </source>
</evidence>
<dbReference type="InterPro" id="IPR050936">
    <property type="entry name" value="AP-1-like"/>
</dbReference>
<dbReference type="GO" id="GO:0090575">
    <property type="term" value="C:RNA polymerase II transcription regulator complex"/>
    <property type="evidence" value="ECO:0007669"/>
    <property type="project" value="TreeGrafter"/>
</dbReference>
<dbReference type="SUPFAM" id="SSF57959">
    <property type="entry name" value="Leucine zipper domain"/>
    <property type="match status" value="1"/>
</dbReference>
<evidence type="ECO:0000256" key="1">
    <source>
        <dbReference type="ARBA" id="ARBA00004123"/>
    </source>
</evidence>
<dbReference type="OrthoDB" id="2590011at2759"/>
<reference evidence="6" key="1">
    <citation type="journal article" date="2020" name="Stud. Mycol.">
        <title>101 Dothideomycetes genomes: A test case for predicting lifestyles and emergence of pathogens.</title>
        <authorList>
            <person name="Haridas S."/>
            <person name="Albert R."/>
            <person name="Binder M."/>
            <person name="Bloem J."/>
            <person name="LaButti K."/>
            <person name="Salamov A."/>
            <person name="Andreopoulos B."/>
            <person name="Baker S."/>
            <person name="Barry K."/>
            <person name="Bills G."/>
            <person name="Bluhm B."/>
            <person name="Cannon C."/>
            <person name="Castanera R."/>
            <person name="Culley D."/>
            <person name="Daum C."/>
            <person name="Ezra D."/>
            <person name="Gonzalez J."/>
            <person name="Henrissat B."/>
            <person name="Kuo A."/>
            <person name="Liang C."/>
            <person name="Lipzen A."/>
            <person name="Lutzoni F."/>
            <person name="Magnuson J."/>
            <person name="Mondo S."/>
            <person name="Nolan M."/>
            <person name="Ohm R."/>
            <person name="Pangilinan J."/>
            <person name="Park H.-J."/>
            <person name="Ramirez L."/>
            <person name="Alfaro M."/>
            <person name="Sun H."/>
            <person name="Tritt A."/>
            <person name="Yoshinaga Y."/>
            <person name="Zwiers L.-H."/>
            <person name="Turgeon B."/>
            <person name="Goodwin S."/>
            <person name="Spatafora J."/>
            <person name="Crous P."/>
            <person name="Grigoriev I."/>
        </authorList>
    </citation>
    <scope>NUCLEOTIDE SEQUENCE [LARGE SCALE GENOMIC DNA]</scope>
    <source>
        <strain evidence="6">CBS 304.66</strain>
    </source>
</reference>
<comment type="subcellular location">
    <subcellularLocation>
        <location evidence="1">Nucleus</location>
    </subcellularLocation>
</comment>